<reference evidence="2" key="1">
    <citation type="journal article" date="2018" name="Antonie Van Leeuwenhoek">
        <title>Proteinivorax hydrogeniformans sp. nov., an anaerobic, haloalkaliphilic bacterium fermenting proteinaceous compounds with high hydrogen production.</title>
        <authorList>
            <person name="Boltyanskaya Y."/>
            <person name="Detkova E."/>
            <person name="Pimenov N."/>
            <person name="Kevbrin V."/>
        </authorList>
    </citation>
    <scope>NUCLEOTIDE SEQUENCE</scope>
    <source>
        <strain evidence="2">Z-710</strain>
    </source>
</reference>
<protein>
    <submittedName>
        <fullName evidence="2">Uncharacterized protein</fullName>
    </submittedName>
</protein>
<feature type="transmembrane region" description="Helical" evidence="1">
    <location>
        <begin position="34"/>
        <end position="51"/>
    </location>
</feature>
<feature type="transmembrane region" description="Helical" evidence="1">
    <location>
        <begin position="72"/>
        <end position="93"/>
    </location>
</feature>
<dbReference type="RefSeq" id="WP_353892483.1">
    <property type="nucleotide sequence ID" value="NZ_CP159485.1"/>
</dbReference>
<accession>A0AAU8HQT9</accession>
<evidence type="ECO:0000313" key="2">
    <source>
        <dbReference type="EMBL" id="XCI27905.1"/>
    </source>
</evidence>
<keyword evidence="1" id="KW-1133">Transmembrane helix</keyword>
<keyword evidence="1" id="KW-0812">Transmembrane</keyword>
<organism evidence="2">
    <name type="scientific">Proteinivorax hydrogeniformans</name>
    <dbReference type="NCBI Taxonomy" id="1826727"/>
    <lineage>
        <taxon>Bacteria</taxon>
        <taxon>Bacillati</taxon>
        <taxon>Bacillota</taxon>
        <taxon>Clostridia</taxon>
        <taxon>Eubacteriales</taxon>
        <taxon>Proteinivoracaceae</taxon>
        <taxon>Proteinivorax</taxon>
    </lineage>
</organism>
<gene>
    <name evidence="2" type="ORF">PRVXH_001831</name>
</gene>
<dbReference type="AlphaFoldDB" id="A0AAU8HQT9"/>
<dbReference type="EMBL" id="CP159485">
    <property type="protein sequence ID" value="XCI27905.1"/>
    <property type="molecule type" value="Genomic_DNA"/>
</dbReference>
<evidence type="ECO:0000256" key="1">
    <source>
        <dbReference type="SAM" id="Phobius"/>
    </source>
</evidence>
<reference evidence="2" key="2">
    <citation type="submission" date="2024-06" db="EMBL/GenBank/DDBJ databases">
        <authorList>
            <person name="Petrova K.O."/>
            <person name="Toshchakov S.V."/>
            <person name="Boltjanskaja Y.V."/>
            <person name="Kevbrin V.V."/>
        </authorList>
    </citation>
    <scope>NUCLEOTIDE SEQUENCE</scope>
    <source>
        <strain evidence="2">Z-710</strain>
    </source>
</reference>
<keyword evidence="1" id="KW-0472">Membrane</keyword>
<sequence length="94" mass="10570">MKKLLTKSNIYCAFGFGLLLLVQANYTQNDVAGLILNIIKIILALYFFKLSSKYDDNKPDIGSFNFKTKDKIYITGATIVILLAILVPIIILLR</sequence>
<name>A0AAU8HQT9_9FIRM</name>
<proteinExistence type="predicted"/>